<reference evidence="2 3" key="1">
    <citation type="submission" date="2019-07" db="EMBL/GenBank/DDBJ databases">
        <title>Genomic Encyclopedia of Archaeal and Bacterial Type Strains, Phase II (KMG-II): from individual species to whole genera.</title>
        <authorList>
            <person name="Goeker M."/>
        </authorList>
    </citation>
    <scope>NUCLEOTIDE SEQUENCE [LARGE SCALE GENOMIC DNA]</scope>
    <source>
        <strain evidence="2 3">ATCC BAA-252</strain>
    </source>
</reference>
<evidence type="ECO:0000313" key="3">
    <source>
        <dbReference type="Proteomes" id="UP000320593"/>
    </source>
</evidence>
<comment type="caution">
    <text evidence="2">The sequence shown here is derived from an EMBL/GenBank/DDBJ whole genome shotgun (WGS) entry which is preliminary data.</text>
</comment>
<feature type="compositionally biased region" description="Polar residues" evidence="1">
    <location>
        <begin position="91"/>
        <end position="101"/>
    </location>
</feature>
<organism evidence="2 3">
    <name type="scientific">Roseibium hamelinense</name>
    <dbReference type="NCBI Taxonomy" id="150831"/>
    <lineage>
        <taxon>Bacteria</taxon>
        <taxon>Pseudomonadati</taxon>
        <taxon>Pseudomonadota</taxon>
        <taxon>Alphaproteobacteria</taxon>
        <taxon>Hyphomicrobiales</taxon>
        <taxon>Stappiaceae</taxon>
        <taxon>Roseibium</taxon>
    </lineage>
</organism>
<feature type="region of interest" description="Disordered" evidence="1">
    <location>
        <begin position="48"/>
        <end position="116"/>
    </location>
</feature>
<feature type="compositionally biased region" description="Low complexity" evidence="1">
    <location>
        <begin position="149"/>
        <end position="160"/>
    </location>
</feature>
<proteinExistence type="predicted"/>
<evidence type="ECO:0000313" key="2">
    <source>
        <dbReference type="EMBL" id="TWI93376.1"/>
    </source>
</evidence>
<keyword evidence="3" id="KW-1185">Reference proteome</keyword>
<accession>A0A562TJS2</accession>
<evidence type="ECO:0000256" key="1">
    <source>
        <dbReference type="SAM" id="MobiDB-lite"/>
    </source>
</evidence>
<gene>
    <name evidence="2" type="ORF">JM93_00932</name>
</gene>
<feature type="region of interest" description="Disordered" evidence="1">
    <location>
        <begin position="139"/>
        <end position="177"/>
    </location>
</feature>
<dbReference type="EMBL" id="VLLF01000001">
    <property type="protein sequence ID" value="TWI93376.1"/>
    <property type="molecule type" value="Genomic_DNA"/>
</dbReference>
<dbReference type="Proteomes" id="UP000320593">
    <property type="component" value="Unassembled WGS sequence"/>
</dbReference>
<name>A0A562TJS2_9HYPH</name>
<dbReference type="AlphaFoldDB" id="A0A562TJS2"/>
<protein>
    <submittedName>
        <fullName evidence="2">Uncharacterized protein</fullName>
    </submittedName>
</protein>
<sequence length="177" mass="18777">MNITVHEVSLKLASLRTDLDTRNARMSEARRIMEELKRRIARLEQAVAADTDGTMGHTCAGDASPGHTPAPNRDSRALLNPARSEAAPAGQHSQAAQTPPAVSSRLAGAHPGRKMFAGKPCRMRTAIPSQMLAAHAAGDMLSPGTRPVGTRAAGQTATGTHVSRGYPIDTCRERQEP</sequence>
<dbReference type="RefSeq" id="WP_145340836.1">
    <property type="nucleotide sequence ID" value="NZ_SMLY01000059.1"/>
</dbReference>